<comment type="caution">
    <text evidence="3">The sequence shown here is derived from an EMBL/GenBank/DDBJ whole genome shotgun (WGS) entry which is preliminary data.</text>
</comment>
<dbReference type="OrthoDB" id="1951449at2"/>
<proteinExistence type="predicted"/>
<evidence type="ECO:0000313" key="4">
    <source>
        <dbReference type="Proteomes" id="UP000037688"/>
    </source>
</evidence>
<evidence type="ECO:0000259" key="1">
    <source>
        <dbReference type="Pfam" id="PF07238"/>
    </source>
</evidence>
<dbReference type="GO" id="GO:0035438">
    <property type="term" value="F:cyclic-di-GMP binding"/>
    <property type="evidence" value="ECO:0007669"/>
    <property type="project" value="InterPro"/>
</dbReference>
<dbReference type="GO" id="GO:0016740">
    <property type="term" value="F:transferase activity"/>
    <property type="evidence" value="ECO:0007669"/>
    <property type="project" value="UniProtKB-KW"/>
</dbReference>
<keyword evidence="4" id="KW-1185">Reference proteome</keyword>
<dbReference type="Pfam" id="PF07238">
    <property type="entry name" value="PilZ"/>
    <property type="match status" value="1"/>
</dbReference>
<dbReference type="InterPro" id="IPR009926">
    <property type="entry name" value="T3SS_YcgR_PilZN"/>
</dbReference>
<dbReference type="InterPro" id="IPR009875">
    <property type="entry name" value="PilZ_domain"/>
</dbReference>
<dbReference type="Gene3D" id="2.40.10.220">
    <property type="entry name" value="predicted glycosyltransferase like domains"/>
    <property type="match status" value="1"/>
</dbReference>
<evidence type="ECO:0000313" key="3">
    <source>
        <dbReference type="EMBL" id="KOY16220.1"/>
    </source>
</evidence>
<sequence length="217" mass="25148">MFPKINEVLYIQIASADEKEESKEYKSRIADVDDHSFLIEVPMQQGSSRLKRLFFGEELSISYITEDGVRHYFNTYVTGFEEDVVRLVRIRKPLPDDITKIQRRSFLRVHANLEMAIQGEDLTRAVGLTEDIGGGGLSIYSEPSFAIAEGQKLKCWLLIPYRNASIEHANFEAEVVRIKTLETGRLLCMLKFVQITDSERQKIIKFCFERQLDYRTK</sequence>
<name>A0A0M9BP11_9BACL</name>
<dbReference type="PATRIC" id="fig|1705561.3.peg.1858"/>
<dbReference type="Proteomes" id="UP000037688">
    <property type="component" value="Unassembled WGS sequence"/>
</dbReference>
<feature type="domain" description="PilZ" evidence="1">
    <location>
        <begin position="102"/>
        <end position="209"/>
    </location>
</feature>
<reference evidence="3 4" key="1">
    <citation type="submission" date="2015-08" db="EMBL/GenBank/DDBJ databases">
        <title>Draft genome sequence of cellulolytic and xylanolytic Paenibacillus sp. A59, isolated from a decaying forest soil from Patagonia, Argentina.</title>
        <authorList>
            <person name="Ghio S."/>
            <person name="Caceres A.M."/>
            <person name="Talia P."/>
            <person name="Grasso D."/>
            <person name="Campos E."/>
        </authorList>
    </citation>
    <scope>NUCLEOTIDE SEQUENCE [LARGE SCALE GENOMIC DNA]</scope>
    <source>
        <strain evidence="3 4">A59</strain>
    </source>
</reference>
<dbReference type="EMBL" id="LITU01000053">
    <property type="protein sequence ID" value="KOY16220.1"/>
    <property type="molecule type" value="Genomic_DNA"/>
</dbReference>
<accession>A0A0M9BP11</accession>
<organism evidence="3 4">
    <name type="scientific">Paenibacillus xylanivorans</name>
    <dbReference type="NCBI Taxonomy" id="1705561"/>
    <lineage>
        <taxon>Bacteria</taxon>
        <taxon>Bacillati</taxon>
        <taxon>Bacillota</taxon>
        <taxon>Bacilli</taxon>
        <taxon>Bacillales</taxon>
        <taxon>Paenibacillaceae</taxon>
        <taxon>Paenibacillus</taxon>
    </lineage>
</organism>
<gene>
    <name evidence="3" type="ORF">AMS66_10035</name>
</gene>
<dbReference type="AlphaFoldDB" id="A0A0M9BP11"/>
<evidence type="ECO:0000259" key="2">
    <source>
        <dbReference type="Pfam" id="PF12945"/>
    </source>
</evidence>
<keyword evidence="3" id="KW-0808">Transferase</keyword>
<dbReference type="RefSeq" id="WP_053780668.1">
    <property type="nucleotide sequence ID" value="NZ_LITU01000053.1"/>
</dbReference>
<protein>
    <submittedName>
        <fullName evidence="3">Glycosyl transferase</fullName>
    </submittedName>
</protein>
<dbReference type="Pfam" id="PF12945">
    <property type="entry name" value="PilZNR"/>
    <property type="match status" value="1"/>
</dbReference>
<feature type="domain" description="Type III secretion system flagellar brake protein YcgR PilZN" evidence="2">
    <location>
        <begin position="4"/>
        <end position="93"/>
    </location>
</feature>